<reference evidence="3" key="1">
    <citation type="journal article" date="2013" name="Genome Biol. Evol.">
        <title>The genome sequence of Streptomyces lividans 66 reveals a novel tRNA-dependent peptide biosynthetic system within a metal-related genomic island.</title>
        <authorList>
            <person name="Cruz-Morales P."/>
            <person name="Vijgenboom E."/>
            <person name="Iruegas-Bocardo F."/>
            <person name="Girard G."/>
            <person name="Yanez-Guerra L.A."/>
            <person name="Ramos-Aboites H.E."/>
            <person name="Pernodet J.L."/>
            <person name="Anne J."/>
            <person name="van Wezel G.P."/>
            <person name="Barona-Gomez F."/>
        </authorList>
    </citation>
    <scope>NUCLEOTIDE SEQUENCE [LARGE SCALE GENOMIC DNA]</scope>
    <source>
        <strain evidence="3">1326</strain>
    </source>
</reference>
<evidence type="ECO:0000313" key="2">
    <source>
        <dbReference type="EMBL" id="EOY51280.1"/>
    </source>
</evidence>
<sequence>MGGVTGAEGAWSGSRGERGPRGAGTVVVLGGGGPRTGARRVRPVRRLDGPLVGRPPAPWAGR</sequence>
<gene>
    <name evidence="2" type="ORF">SLI_6574</name>
</gene>
<feature type="compositionally biased region" description="Pro residues" evidence="1">
    <location>
        <begin position="53"/>
        <end position="62"/>
    </location>
</feature>
<feature type="region of interest" description="Disordered" evidence="1">
    <location>
        <begin position="1"/>
        <end position="62"/>
    </location>
</feature>
<protein>
    <submittedName>
        <fullName evidence="2">Uncharacterized protein</fullName>
    </submittedName>
</protein>
<dbReference type="EMBL" id="CM001889">
    <property type="protein sequence ID" value="EOY51280.1"/>
    <property type="molecule type" value="Genomic_DNA"/>
</dbReference>
<dbReference type="AlphaFoldDB" id="A0A7U9HE84"/>
<evidence type="ECO:0000256" key="1">
    <source>
        <dbReference type="SAM" id="MobiDB-lite"/>
    </source>
</evidence>
<organism evidence="2 3">
    <name type="scientific">Streptomyces lividans 1326</name>
    <dbReference type="NCBI Taxonomy" id="1200984"/>
    <lineage>
        <taxon>Bacteria</taxon>
        <taxon>Bacillati</taxon>
        <taxon>Actinomycetota</taxon>
        <taxon>Actinomycetes</taxon>
        <taxon>Kitasatosporales</taxon>
        <taxon>Streptomycetaceae</taxon>
        <taxon>Streptomyces</taxon>
    </lineage>
</organism>
<dbReference type="Proteomes" id="UP000014062">
    <property type="component" value="Chromosome"/>
</dbReference>
<evidence type="ECO:0000313" key="3">
    <source>
        <dbReference type="Proteomes" id="UP000014062"/>
    </source>
</evidence>
<proteinExistence type="predicted"/>
<name>A0A7U9HE84_STRLI</name>
<accession>A0A7U9HE84</accession>